<proteinExistence type="predicted"/>
<evidence type="ECO:0000313" key="2">
    <source>
        <dbReference type="Proteomes" id="UP000634179"/>
    </source>
</evidence>
<organism evidence="1 2">
    <name type="scientific">Stenotrophomonas maltophilia</name>
    <name type="common">Pseudomonas maltophilia</name>
    <name type="synonym">Xanthomonas maltophilia</name>
    <dbReference type="NCBI Taxonomy" id="40324"/>
    <lineage>
        <taxon>Bacteria</taxon>
        <taxon>Pseudomonadati</taxon>
        <taxon>Pseudomonadota</taxon>
        <taxon>Gammaproteobacteria</taxon>
        <taxon>Lysobacterales</taxon>
        <taxon>Lysobacteraceae</taxon>
        <taxon>Stenotrophomonas</taxon>
        <taxon>Stenotrophomonas maltophilia group</taxon>
    </lineage>
</organism>
<evidence type="ECO:0000313" key="1">
    <source>
        <dbReference type="EMBL" id="MBH1790570.1"/>
    </source>
</evidence>
<comment type="caution">
    <text evidence="1">The sequence shown here is derived from an EMBL/GenBank/DDBJ whole genome shotgun (WGS) entry which is preliminary data.</text>
</comment>
<accession>A0AA41CGH3</accession>
<dbReference type="EMBL" id="JADUOV010000007">
    <property type="protein sequence ID" value="MBH1790570.1"/>
    <property type="molecule type" value="Genomic_DNA"/>
</dbReference>
<gene>
    <name evidence="1" type="ORF">I5V89_11870</name>
</gene>
<name>A0AA41CGH3_STEMA</name>
<evidence type="ECO:0008006" key="3">
    <source>
        <dbReference type="Google" id="ProtNLM"/>
    </source>
</evidence>
<dbReference type="AlphaFoldDB" id="A0AA41CGH3"/>
<dbReference type="Proteomes" id="UP000634179">
    <property type="component" value="Unassembled WGS sequence"/>
</dbReference>
<sequence>MAAIKGFFAVGRDSFLKACSLGINEGAAFLVLARGTGGDNVTTKWSAEAASKRLGVRWTTARDAVASLVKQGVVLSEPGKKPKYKIQRQGDDIWLPNAVVDGVESEIPPVTKIRQTQDPMVLRLFVELYAQQNLREDGGISRKVTEMAFKREKIGQRGAHVVWLCEVENTYLHWGNAATDPHRLKGVDAPGQKFFQRFGILESLGLVEWVPYLFEGPKGEPIHPLAWNGIDIERRLYGACKAAANDLLTSAQKEWLESSGRRGWLVPAPAHMLEVTMFGIARLRYRPHTRLTSAWWADYQDTCARFAEGYESISEAKAAAA</sequence>
<reference evidence="1" key="1">
    <citation type="submission" date="2020-11" db="EMBL/GenBank/DDBJ databases">
        <title>Enhanced detection system for hospital associated transmission using whole genome sequencing surveillance.</title>
        <authorList>
            <person name="Harrison L.H."/>
            <person name="Van Tyne D."/>
            <person name="Marsh J.W."/>
            <person name="Griffith M.P."/>
            <person name="Snyder D.J."/>
            <person name="Cooper V.S."/>
            <person name="Mustapha M."/>
        </authorList>
    </citation>
    <scope>NUCLEOTIDE SEQUENCE</scope>
    <source>
        <strain evidence="1">STEN00053</strain>
    </source>
</reference>
<protein>
    <recommendedName>
        <fullName evidence="3">Helix-turn-helix domain-containing protein</fullName>
    </recommendedName>
</protein>